<keyword evidence="1" id="KW-0732">Signal</keyword>
<feature type="chain" id="PRO_5046456813" description="Fam-a protein" evidence="1">
    <location>
        <begin position="20"/>
        <end position="201"/>
    </location>
</feature>
<evidence type="ECO:0000313" key="2">
    <source>
        <dbReference type="EMBL" id="CAH2061886.1"/>
    </source>
</evidence>
<name>A0ABN8ILU6_9NEOP</name>
<proteinExistence type="predicted"/>
<dbReference type="Proteomes" id="UP000837857">
    <property type="component" value="Chromosome 28"/>
</dbReference>
<sequence length="201" mass="22740">MKALCFVFIISFAVVDILAISTVANATSTKKLRNVTSSKTADRTIATVNNTPMLNINTTETREGKIIQIDIMTNNSEITRPADSVQGTKLNETNVTKVDGANFKKVDKKNESAKESQVQKIHERERKTLKNLFDKILANEHIHLTGYRYDNRGKGTELREYFLVIKKKYVPHNSDHMSVNNLIPNGEMEKLNKMNPFSGRV</sequence>
<organism evidence="2 3">
    <name type="scientific">Iphiclides podalirius</name>
    <name type="common">scarce swallowtail</name>
    <dbReference type="NCBI Taxonomy" id="110791"/>
    <lineage>
        <taxon>Eukaryota</taxon>
        <taxon>Metazoa</taxon>
        <taxon>Ecdysozoa</taxon>
        <taxon>Arthropoda</taxon>
        <taxon>Hexapoda</taxon>
        <taxon>Insecta</taxon>
        <taxon>Pterygota</taxon>
        <taxon>Neoptera</taxon>
        <taxon>Endopterygota</taxon>
        <taxon>Lepidoptera</taxon>
        <taxon>Glossata</taxon>
        <taxon>Ditrysia</taxon>
        <taxon>Papilionoidea</taxon>
        <taxon>Papilionidae</taxon>
        <taxon>Papilioninae</taxon>
        <taxon>Iphiclides</taxon>
    </lineage>
</organism>
<dbReference type="EMBL" id="OW152840">
    <property type="protein sequence ID" value="CAH2061886.1"/>
    <property type="molecule type" value="Genomic_DNA"/>
</dbReference>
<accession>A0ABN8ILU6</accession>
<reference evidence="2" key="1">
    <citation type="submission" date="2022-03" db="EMBL/GenBank/DDBJ databases">
        <authorList>
            <person name="Martin H S."/>
        </authorList>
    </citation>
    <scope>NUCLEOTIDE SEQUENCE</scope>
</reference>
<evidence type="ECO:0000313" key="3">
    <source>
        <dbReference type="Proteomes" id="UP000837857"/>
    </source>
</evidence>
<keyword evidence="3" id="KW-1185">Reference proteome</keyword>
<feature type="signal peptide" evidence="1">
    <location>
        <begin position="1"/>
        <end position="19"/>
    </location>
</feature>
<evidence type="ECO:0000256" key="1">
    <source>
        <dbReference type="SAM" id="SignalP"/>
    </source>
</evidence>
<protein>
    <recommendedName>
        <fullName evidence="4">Fam-a protein</fullName>
    </recommendedName>
</protein>
<feature type="non-terminal residue" evidence="2">
    <location>
        <position position="1"/>
    </location>
</feature>
<gene>
    <name evidence="2" type="ORF">IPOD504_LOCUS11529</name>
</gene>
<evidence type="ECO:0008006" key="4">
    <source>
        <dbReference type="Google" id="ProtNLM"/>
    </source>
</evidence>